<proteinExistence type="predicted"/>
<dbReference type="EMBL" id="MHTK01000006">
    <property type="protein sequence ID" value="OHA59534.1"/>
    <property type="molecule type" value="Genomic_DNA"/>
</dbReference>
<dbReference type="STRING" id="1802439.A2589_01580"/>
<gene>
    <name evidence="1" type="ORF">A2589_01580</name>
</gene>
<accession>A0A1G2QFZ1</accession>
<sequence length="103" mass="11501">MEQPEVNIESQKTASQETKLGSRLGIEIRNPVQAKVLKKILDPKESATDQMKQIKELGQIISDILDDPAETEVQTLALAGQYQESAELIVKKMTERKVWPLAA</sequence>
<evidence type="ECO:0000313" key="2">
    <source>
        <dbReference type="Proteomes" id="UP000177838"/>
    </source>
</evidence>
<name>A0A1G2QFZ1_9BACT</name>
<dbReference type="AlphaFoldDB" id="A0A1G2QFZ1"/>
<organism evidence="1 2">
    <name type="scientific">Candidatus Vogelbacteria bacterium RIFOXYD1_FULL_46_19</name>
    <dbReference type="NCBI Taxonomy" id="1802439"/>
    <lineage>
        <taxon>Bacteria</taxon>
        <taxon>Candidatus Vogeliibacteriota</taxon>
    </lineage>
</organism>
<protein>
    <submittedName>
        <fullName evidence="1">Uncharacterized protein</fullName>
    </submittedName>
</protein>
<reference evidence="1 2" key="1">
    <citation type="journal article" date="2016" name="Nat. Commun.">
        <title>Thousands of microbial genomes shed light on interconnected biogeochemical processes in an aquifer system.</title>
        <authorList>
            <person name="Anantharaman K."/>
            <person name="Brown C.T."/>
            <person name="Hug L.A."/>
            <person name="Sharon I."/>
            <person name="Castelle C.J."/>
            <person name="Probst A.J."/>
            <person name="Thomas B.C."/>
            <person name="Singh A."/>
            <person name="Wilkins M.J."/>
            <person name="Karaoz U."/>
            <person name="Brodie E.L."/>
            <person name="Williams K.H."/>
            <person name="Hubbard S.S."/>
            <person name="Banfield J.F."/>
        </authorList>
    </citation>
    <scope>NUCLEOTIDE SEQUENCE [LARGE SCALE GENOMIC DNA]</scope>
</reference>
<evidence type="ECO:0000313" key="1">
    <source>
        <dbReference type="EMBL" id="OHA59534.1"/>
    </source>
</evidence>
<dbReference type="Proteomes" id="UP000177838">
    <property type="component" value="Unassembled WGS sequence"/>
</dbReference>
<comment type="caution">
    <text evidence="1">The sequence shown here is derived from an EMBL/GenBank/DDBJ whole genome shotgun (WGS) entry which is preliminary data.</text>
</comment>